<evidence type="ECO:0000256" key="4">
    <source>
        <dbReference type="ARBA" id="ARBA00022927"/>
    </source>
</evidence>
<accession>A0ABR2QLE8</accession>
<evidence type="ECO:0000256" key="1">
    <source>
        <dbReference type="ARBA" id="ARBA00004202"/>
    </source>
</evidence>
<dbReference type="SUPFAM" id="SSF52087">
    <property type="entry name" value="CRAL/TRIO domain"/>
    <property type="match status" value="1"/>
</dbReference>
<comment type="caution">
    <text evidence="9">The sequence shown here is derived from an EMBL/GenBank/DDBJ whole genome shotgun (WGS) entry which is preliminary data.</text>
</comment>
<evidence type="ECO:0000256" key="3">
    <source>
        <dbReference type="ARBA" id="ARBA00022475"/>
    </source>
</evidence>
<dbReference type="PRINTS" id="PR00180">
    <property type="entry name" value="CRETINALDHBP"/>
</dbReference>
<evidence type="ECO:0000256" key="2">
    <source>
        <dbReference type="ARBA" id="ARBA00004395"/>
    </source>
</evidence>
<comment type="similarity">
    <text evidence="6">Belongs to the SFH family.</text>
</comment>
<dbReference type="InterPro" id="IPR051026">
    <property type="entry name" value="PI/PC_transfer"/>
</dbReference>
<dbReference type="PANTHER" id="PTHR45657:SF1">
    <property type="entry name" value="CRAL-TRIO DOMAIN-CONTAINING PROTEIN YKL091C-RELATED"/>
    <property type="match status" value="1"/>
</dbReference>
<dbReference type="InterPro" id="IPR036273">
    <property type="entry name" value="CRAL/TRIO_N_dom_sf"/>
</dbReference>
<comment type="subcellular location">
    <subcellularLocation>
        <location evidence="1">Cell membrane</location>
        <topology evidence="1">Peripheral membrane protein</topology>
    </subcellularLocation>
    <subcellularLocation>
        <location evidence="2">Golgi apparatus membrane</location>
        <topology evidence="2">Peripheral membrane protein</topology>
    </subcellularLocation>
</comment>
<gene>
    <name evidence="9" type="ORF">V6N11_083282</name>
</gene>
<keyword evidence="7" id="KW-1133">Transmembrane helix</keyword>
<dbReference type="InterPro" id="IPR011074">
    <property type="entry name" value="CRAL/TRIO_N_dom"/>
</dbReference>
<keyword evidence="3" id="KW-1003">Cell membrane</keyword>
<evidence type="ECO:0000259" key="8">
    <source>
        <dbReference type="PROSITE" id="PS50191"/>
    </source>
</evidence>
<evidence type="ECO:0000313" key="10">
    <source>
        <dbReference type="Proteomes" id="UP001396334"/>
    </source>
</evidence>
<dbReference type="Pfam" id="PF00650">
    <property type="entry name" value="CRAL_TRIO"/>
    <property type="match status" value="1"/>
</dbReference>
<dbReference type="Gene3D" id="1.10.8.20">
    <property type="entry name" value="N-terminal domain of phosphatidylinositol transfer protein sec14p"/>
    <property type="match status" value="1"/>
</dbReference>
<dbReference type="Pfam" id="PF03765">
    <property type="entry name" value="CRAL_TRIO_N"/>
    <property type="match status" value="1"/>
</dbReference>
<dbReference type="SUPFAM" id="SSF46938">
    <property type="entry name" value="CRAL/TRIO N-terminal domain"/>
    <property type="match status" value="1"/>
</dbReference>
<feature type="transmembrane region" description="Helical" evidence="7">
    <location>
        <begin position="433"/>
        <end position="453"/>
    </location>
</feature>
<keyword evidence="7" id="KW-0472">Membrane</keyword>
<sequence length="581" mass="65794">MAGTSSLAVDRTCVVEKSDVESSEDEKKTRLGGLKKKAISSSTKFRQSLKQIRRHSRVMSAECMEGDLDAKELQSVAAFRQALIVSDLLPAKHDDHHMMLRFLKARKFDQEKAKQMWADMLQWRKDFGTDTILEDFDFKEHDEVIKYYPQGYHGVDKVGRPVYIERLGQVDVNKLTQVTTIDRYLRYHVKDFEKTLNVKFPAASIAAKSHITQNTTILDVEGVGLKSFNKAARELLQRLQKINGENYPETLNHMYIINSGSGFKLLWSTVKSFLDPKTTAKIHVLGNKYQSKLLEVIDASELPEFFGGTCKCADKGGCMVSDKGPWNDPEILKRVENSEAKSKWRTLSGIDMKACREVIAMDRAVWPAENPSLSLVPETPIKKRCQGSYDYDQLIPMVDKGMNASWPKPVENDKFAVSKDSYQVKNGRISSDGMGSGIFGGFMAFLMGIIAMVRMSSRMPKKQREALEYGSDQVYYAKQITGPASQLPPPITTEFFAMTKRMAELEEKVVLLSKKPAVMPPDKEEMLNAALSRVCVLEKELSKAKQALEHALGKQQELQKFIDKKETKKFASYQNFYCFKS</sequence>
<dbReference type="EMBL" id="JBBPBN010000036">
    <property type="protein sequence ID" value="KAK9001500.1"/>
    <property type="molecule type" value="Genomic_DNA"/>
</dbReference>
<keyword evidence="4" id="KW-0653">Protein transport</keyword>
<dbReference type="PROSITE" id="PS50191">
    <property type="entry name" value="CRAL_TRIO"/>
    <property type="match status" value="1"/>
</dbReference>
<keyword evidence="4" id="KW-0813">Transport</keyword>
<evidence type="ECO:0000313" key="9">
    <source>
        <dbReference type="EMBL" id="KAK9001500.1"/>
    </source>
</evidence>
<organism evidence="9 10">
    <name type="scientific">Hibiscus sabdariffa</name>
    <name type="common">roselle</name>
    <dbReference type="NCBI Taxonomy" id="183260"/>
    <lineage>
        <taxon>Eukaryota</taxon>
        <taxon>Viridiplantae</taxon>
        <taxon>Streptophyta</taxon>
        <taxon>Embryophyta</taxon>
        <taxon>Tracheophyta</taxon>
        <taxon>Spermatophyta</taxon>
        <taxon>Magnoliopsida</taxon>
        <taxon>eudicotyledons</taxon>
        <taxon>Gunneridae</taxon>
        <taxon>Pentapetalae</taxon>
        <taxon>rosids</taxon>
        <taxon>malvids</taxon>
        <taxon>Malvales</taxon>
        <taxon>Malvaceae</taxon>
        <taxon>Malvoideae</taxon>
        <taxon>Hibiscus</taxon>
    </lineage>
</organism>
<proteinExistence type="inferred from homology"/>
<keyword evidence="5" id="KW-0333">Golgi apparatus</keyword>
<dbReference type="Proteomes" id="UP001396334">
    <property type="component" value="Unassembled WGS sequence"/>
</dbReference>
<dbReference type="SMART" id="SM01100">
    <property type="entry name" value="CRAL_TRIO_N"/>
    <property type="match status" value="1"/>
</dbReference>
<dbReference type="CDD" id="cd00170">
    <property type="entry name" value="SEC14"/>
    <property type="match status" value="1"/>
</dbReference>
<keyword evidence="10" id="KW-1185">Reference proteome</keyword>
<dbReference type="InterPro" id="IPR001251">
    <property type="entry name" value="CRAL-TRIO_dom"/>
</dbReference>
<dbReference type="Gene3D" id="3.40.525.10">
    <property type="entry name" value="CRAL-TRIO lipid binding domain"/>
    <property type="match status" value="1"/>
</dbReference>
<dbReference type="SMART" id="SM00516">
    <property type="entry name" value="SEC14"/>
    <property type="match status" value="1"/>
</dbReference>
<feature type="domain" description="CRAL-TRIO" evidence="8">
    <location>
        <begin position="140"/>
        <end position="314"/>
    </location>
</feature>
<evidence type="ECO:0000256" key="7">
    <source>
        <dbReference type="SAM" id="Phobius"/>
    </source>
</evidence>
<protein>
    <recommendedName>
        <fullName evidence="8">CRAL-TRIO domain-containing protein</fullName>
    </recommendedName>
</protein>
<evidence type="ECO:0000256" key="6">
    <source>
        <dbReference type="ARBA" id="ARBA00038020"/>
    </source>
</evidence>
<dbReference type="PANTHER" id="PTHR45657">
    <property type="entry name" value="CRAL-TRIO DOMAIN-CONTAINING PROTEIN YKL091C-RELATED"/>
    <property type="match status" value="1"/>
</dbReference>
<name>A0ABR2QLE8_9ROSI</name>
<evidence type="ECO:0000256" key="5">
    <source>
        <dbReference type="ARBA" id="ARBA00023034"/>
    </source>
</evidence>
<dbReference type="InterPro" id="IPR036865">
    <property type="entry name" value="CRAL-TRIO_dom_sf"/>
</dbReference>
<reference evidence="9 10" key="1">
    <citation type="journal article" date="2024" name="G3 (Bethesda)">
        <title>Genome assembly of Hibiscus sabdariffa L. provides insights into metabolisms of medicinal natural products.</title>
        <authorList>
            <person name="Kim T."/>
        </authorList>
    </citation>
    <scope>NUCLEOTIDE SEQUENCE [LARGE SCALE GENOMIC DNA]</scope>
    <source>
        <strain evidence="9">TK-2024</strain>
        <tissue evidence="9">Old leaves</tissue>
    </source>
</reference>
<keyword evidence="7" id="KW-0812">Transmembrane</keyword>